<proteinExistence type="predicted"/>
<dbReference type="AlphaFoldDB" id="A0A0F8ZDR8"/>
<feature type="non-terminal residue" evidence="1">
    <location>
        <position position="86"/>
    </location>
</feature>
<sequence length="86" mass="10063">MIGLALPDRIKHYPEVTLLPDARSIKVKSGNSLVDYLQIKLWFYLKSKTVVQYKPMESSKVLNIQFIDIICNIIWSSYERNLNTPY</sequence>
<reference evidence="1" key="1">
    <citation type="journal article" date="2015" name="Nature">
        <title>Complex archaea that bridge the gap between prokaryotes and eukaryotes.</title>
        <authorList>
            <person name="Spang A."/>
            <person name="Saw J.H."/>
            <person name="Jorgensen S.L."/>
            <person name="Zaremba-Niedzwiedzka K."/>
            <person name="Martijn J."/>
            <person name="Lind A.E."/>
            <person name="van Eijk R."/>
            <person name="Schleper C."/>
            <person name="Guy L."/>
            <person name="Ettema T.J."/>
        </authorList>
    </citation>
    <scope>NUCLEOTIDE SEQUENCE</scope>
</reference>
<evidence type="ECO:0000313" key="1">
    <source>
        <dbReference type="EMBL" id="KKK91873.1"/>
    </source>
</evidence>
<gene>
    <name evidence="1" type="ORF">LCGC14_2708590</name>
</gene>
<comment type="caution">
    <text evidence="1">The sequence shown here is derived from an EMBL/GenBank/DDBJ whole genome shotgun (WGS) entry which is preliminary data.</text>
</comment>
<protein>
    <submittedName>
        <fullName evidence="1">Uncharacterized protein</fullName>
    </submittedName>
</protein>
<dbReference type="EMBL" id="LAZR01048463">
    <property type="protein sequence ID" value="KKK91873.1"/>
    <property type="molecule type" value="Genomic_DNA"/>
</dbReference>
<accession>A0A0F8ZDR8</accession>
<organism evidence="1">
    <name type="scientific">marine sediment metagenome</name>
    <dbReference type="NCBI Taxonomy" id="412755"/>
    <lineage>
        <taxon>unclassified sequences</taxon>
        <taxon>metagenomes</taxon>
        <taxon>ecological metagenomes</taxon>
    </lineage>
</organism>
<name>A0A0F8ZDR8_9ZZZZ</name>